<accession>A0A316UTP3</accession>
<name>A0A316UTP3_9BASI</name>
<evidence type="ECO:0000256" key="2">
    <source>
        <dbReference type="SAM" id="MobiDB-lite"/>
    </source>
</evidence>
<feature type="region of interest" description="Disordered" evidence="2">
    <location>
        <begin position="186"/>
        <end position="220"/>
    </location>
</feature>
<dbReference type="GO" id="GO:0006144">
    <property type="term" value="P:purine nucleobase metabolic process"/>
    <property type="evidence" value="ECO:0007669"/>
    <property type="project" value="UniProtKB-KW"/>
</dbReference>
<dbReference type="PANTHER" id="PTHR37987:SF1">
    <property type="entry name" value="OXO-4-HYDROXY-4-CARBOXY-5-UREIDOIMIDAZOLINE DECARBOXYLASE DOMAIN-CONTAINING PROTEIN"/>
    <property type="match status" value="1"/>
</dbReference>
<dbReference type="RefSeq" id="XP_025363272.1">
    <property type="nucleotide sequence ID" value="XM_025505936.1"/>
</dbReference>
<dbReference type="PANTHER" id="PTHR37987">
    <property type="entry name" value="CHROMOSOME 9, WHOLE GENOME SHOTGUN SEQUENCE"/>
    <property type="match status" value="1"/>
</dbReference>
<dbReference type="InterPro" id="IPR036778">
    <property type="entry name" value="OHCU_decarboxylase_sf"/>
</dbReference>
<proteinExistence type="predicted"/>
<dbReference type="Proteomes" id="UP000245884">
    <property type="component" value="Unassembled WGS sequence"/>
</dbReference>
<keyword evidence="1" id="KW-0659">Purine metabolism</keyword>
<reference evidence="4 5" key="1">
    <citation type="journal article" date="2018" name="Mol. Biol. Evol.">
        <title>Broad Genomic Sampling Reveals a Smut Pathogenic Ancestry of the Fungal Clade Ustilaginomycotina.</title>
        <authorList>
            <person name="Kijpornyongpan T."/>
            <person name="Mondo S.J."/>
            <person name="Barry K."/>
            <person name="Sandor L."/>
            <person name="Lee J."/>
            <person name="Lipzen A."/>
            <person name="Pangilinan J."/>
            <person name="LaButti K."/>
            <person name="Hainaut M."/>
            <person name="Henrissat B."/>
            <person name="Grigoriev I.V."/>
            <person name="Spatafora J.W."/>
            <person name="Aime M.C."/>
        </authorList>
    </citation>
    <scope>NUCLEOTIDE SEQUENCE [LARGE SCALE GENOMIC DNA]</scope>
    <source>
        <strain evidence="4 5">MCA 5214</strain>
    </source>
</reference>
<keyword evidence="5" id="KW-1185">Reference proteome</keyword>
<dbReference type="Pfam" id="PF09349">
    <property type="entry name" value="OHCU_decarbox"/>
    <property type="match status" value="1"/>
</dbReference>
<sequence length="528" mass="55361">MSAAASSSSSSTAQKIPPPSELNTLKSPSSYAPILVRLLECPSSVLSLLTTQVAQSLEELPEEDRPVSYEGLLDVVRFCVEEEPGWSADQRAMLIGGHPRIGRPNKNVSAVSAMEQTAGSASEGGDDEATFQRLARLNFLYEQRFPGLRFVTYVAGRSRKVVADELEKLLGPSVAKLTPPEDAVTAALSEGSGASSSSTSSASAWPDFPSSEIRPPSTDEWQAELTRAEGALWEIAGDRAKKLESEVASGKVITVDMPVEGAASTTTSSNPGLTISPPDGATSSSSETASFDTPFLSEATFRALVLASPILHDFFESDLPASFALRPASKVPASTKDALLSAFNDVSSQGTKGVTRERVKGLLGGLLGDVADAVGGRVGGTTVSGPKPSFAKSAGPGGMGGLSLEEAARTQAGGRLAPVSPAALSAKRSMQSMRTASTEEEERRAHDAADEVRRAHEALERSRRDAEKQQFVIDAPGEEGGGVDETIDDDAAEEADADLLGEGERKEQGKLTGREAQLAKDLRMAEAQ</sequence>
<evidence type="ECO:0000259" key="3">
    <source>
        <dbReference type="Pfam" id="PF09349"/>
    </source>
</evidence>
<feature type="compositionally biased region" description="Low complexity" evidence="2">
    <location>
        <begin position="186"/>
        <end position="204"/>
    </location>
</feature>
<evidence type="ECO:0000256" key="1">
    <source>
        <dbReference type="ARBA" id="ARBA00022631"/>
    </source>
</evidence>
<dbReference type="OrthoDB" id="5398391at2759"/>
<feature type="region of interest" description="Disordered" evidence="2">
    <location>
        <begin position="262"/>
        <end position="289"/>
    </location>
</feature>
<organism evidence="4 5">
    <name type="scientific">Jaminaea rosea</name>
    <dbReference type="NCBI Taxonomy" id="1569628"/>
    <lineage>
        <taxon>Eukaryota</taxon>
        <taxon>Fungi</taxon>
        <taxon>Dikarya</taxon>
        <taxon>Basidiomycota</taxon>
        <taxon>Ustilaginomycotina</taxon>
        <taxon>Exobasidiomycetes</taxon>
        <taxon>Microstromatales</taxon>
        <taxon>Microstromatales incertae sedis</taxon>
        <taxon>Jaminaea</taxon>
    </lineage>
</organism>
<dbReference type="InterPro" id="IPR018020">
    <property type="entry name" value="OHCU_decarboxylase"/>
</dbReference>
<feature type="region of interest" description="Disordered" evidence="2">
    <location>
        <begin position="1"/>
        <end position="27"/>
    </location>
</feature>
<evidence type="ECO:0000313" key="5">
    <source>
        <dbReference type="Proteomes" id="UP000245884"/>
    </source>
</evidence>
<evidence type="ECO:0000313" key="4">
    <source>
        <dbReference type="EMBL" id="PWN28660.1"/>
    </source>
</evidence>
<feature type="domain" description="Oxo-4-hydroxy-4-carboxy-5-ureidoimidazoline decarboxylase" evidence="3">
    <location>
        <begin position="68"/>
        <end position="168"/>
    </location>
</feature>
<dbReference type="GeneID" id="37027759"/>
<feature type="compositionally biased region" description="Basic and acidic residues" evidence="2">
    <location>
        <begin position="502"/>
        <end position="528"/>
    </location>
</feature>
<feature type="compositionally biased region" description="Acidic residues" evidence="2">
    <location>
        <begin position="481"/>
        <end position="501"/>
    </location>
</feature>
<feature type="compositionally biased region" description="Low complexity" evidence="2">
    <location>
        <begin position="1"/>
        <end position="11"/>
    </location>
</feature>
<dbReference type="Gene3D" id="1.10.3330.10">
    <property type="entry name" value="Oxo-4-hydroxy-4-carboxy-5-ureidoimidazoline decarboxylase"/>
    <property type="match status" value="1"/>
</dbReference>
<dbReference type="AlphaFoldDB" id="A0A316UTP3"/>
<feature type="compositionally biased region" description="Basic and acidic residues" evidence="2">
    <location>
        <begin position="441"/>
        <end position="468"/>
    </location>
</feature>
<protein>
    <recommendedName>
        <fullName evidence="3">Oxo-4-hydroxy-4-carboxy-5-ureidoimidazoline decarboxylase domain-containing protein</fullName>
    </recommendedName>
</protein>
<dbReference type="EMBL" id="KZ819665">
    <property type="protein sequence ID" value="PWN28660.1"/>
    <property type="molecule type" value="Genomic_DNA"/>
</dbReference>
<feature type="region of interest" description="Disordered" evidence="2">
    <location>
        <begin position="379"/>
        <end position="528"/>
    </location>
</feature>
<dbReference type="SUPFAM" id="SSF158694">
    <property type="entry name" value="UraD-Like"/>
    <property type="match status" value="1"/>
</dbReference>
<gene>
    <name evidence="4" type="ORF">BDZ90DRAFT_231629</name>
</gene>
<feature type="compositionally biased region" description="Polar residues" evidence="2">
    <location>
        <begin position="263"/>
        <end position="273"/>
    </location>
</feature>